<dbReference type="GO" id="GO:0006457">
    <property type="term" value="P:protein folding"/>
    <property type="evidence" value="ECO:0007669"/>
    <property type="project" value="UniProtKB-UniRule"/>
</dbReference>
<dbReference type="GO" id="GO:0003755">
    <property type="term" value="F:peptidyl-prolyl cis-trans isomerase activity"/>
    <property type="evidence" value="ECO:0007669"/>
    <property type="project" value="UniProtKB-UniRule"/>
</dbReference>
<dbReference type="InterPro" id="IPR023058">
    <property type="entry name" value="PPIase_PpiC_CS"/>
</dbReference>
<feature type="compositionally biased region" description="Basic and acidic residues" evidence="12">
    <location>
        <begin position="228"/>
        <end position="239"/>
    </location>
</feature>
<dbReference type="Proteomes" id="UP000013523">
    <property type="component" value="Chromosome"/>
</dbReference>
<evidence type="ECO:0000256" key="1">
    <source>
        <dbReference type="ARBA" id="ARBA00000971"/>
    </source>
</evidence>
<evidence type="ECO:0000256" key="9">
    <source>
        <dbReference type="ARBA" id="ARBA00023235"/>
    </source>
</evidence>
<dbReference type="PANTHER" id="PTHR47245:SF1">
    <property type="entry name" value="FOLDASE PROTEIN PRSA"/>
    <property type="match status" value="1"/>
</dbReference>
<dbReference type="Gene3D" id="1.10.4030.10">
    <property type="entry name" value="Porin chaperone SurA, peptide-binding domain"/>
    <property type="match status" value="1"/>
</dbReference>
<feature type="region of interest" description="Disordered" evidence="12">
    <location>
        <begin position="228"/>
        <end position="249"/>
    </location>
</feature>
<evidence type="ECO:0000259" key="14">
    <source>
        <dbReference type="PROSITE" id="PS50198"/>
    </source>
</evidence>
<dbReference type="EC" id="5.2.1.8" evidence="11"/>
<keyword evidence="8 11" id="KW-0564">Palmitate</keyword>
<dbReference type="HOGENOM" id="CLU_034646_5_2_9"/>
<dbReference type="eggNOG" id="COG0760">
    <property type="taxonomic scope" value="Bacteria"/>
</dbReference>
<dbReference type="PROSITE" id="PS50198">
    <property type="entry name" value="PPIC_PPIASE_2"/>
    <property type="match status" value="1"/>
</dbReference>
<dbReference type="SUPFAM" id="SSF109998">
    <property type="entry name" value="Triger factor/SurA peptide-binding domain-like"/>
    <property type="match status" value="1"/>
</dbReference>
<dbReference type="InterPro" id="IPR046357">
    <property type="entry name" value="PPIase_dom_sf"/>
</dbReference>
<evidence type="ECO:0000313" key="16">
    <source>
        <dbReference type="Proteomes" id="UP000013523"/>
    </source>
</evidence>
<dbReference type="SUPFAM" id="SSF54534">
    <property type="entry name" value="FKBP-like"/>
    <property type="match status" value="1"/>
</dbReference>
<dbReference type="Gene3D" id="3.10.50.40">
    <property type="match status" value="1"/>
</dbReference>
<dbReference type="RefSeq" id="WP_015617548.1">
    <property type="nucleotide sequence ID" value="NC_021182.1"/>
</dbReference>
<dbReference type="OrthoDB" id="14196at2"/>
<dbReference type="GO" id="GO:0005886">
    <property type="term" value="C:plasma membrane"/>
    <property type="evidence" value="ECO:0007669"/>
    <property type="project" value="UniProtKB-SubCell"/>
</dbReference>
<dbReference type="STRING" id="86416.Clopa_4586"/>
<dbReference type="InterPro" id="IPR023059">
    <property type="entry name" value="Foldase_PrsA"/>
</dbReference>
<dbReference type="NCBIfam" id="NF000809">
    <property type="entry name" value="PRK00059.1"/>
    <property type="match status" value="1"/>
</dbReference>
<keyword evidence="7 11" id="KW-0472">Membrane</keyword>
<evidence type="ECO:0000256" key="2">
    <source>
        <dbReference type="ARBA" id="ARBA00004193"/>
    </source>
</evidence>
<feature type="domain" description="PpiC" evidence="14">
    <location>
        <begin position="193"/>
        <end position="285"/>
    </location>
</feature>
<dbReference type="PROSITE" id="PS51257">
    <property type="entry name" value="PROKAR_LIPOPROTEIN"/>
    <property type="match status" value="1"/>
</dbReference>
<dbReference type="PROSITE" id="PS01096">
    <property type="entry name" value="PPIC_PPIASE_1"/>
    <property type="match status" value="1"/>
</dbReference>
<dbReference type="PANTHER" id="PTHR47245">
    <property type="entry name" value="PEPTIDYLPROLYL ISOMERASE"/>
    <property type="match status" value="1"/>
</dbReference>
<dbReference type="HAMAP" id="MF_01145">
    <property type="entry name" value="Foldase_PrsA"/>
    <property type="match status" value="1"/>
</dbReference>
<evidence type="ECO:0000256" key="3">
    <source>
        <dbReference type="ARBA" id="ARBA00006071"/>
    </source>
</evidence>
<keyword evidence="9 11" id="KW-0413">Isomerase</keyword>
<organism evidence="15 16">
    <name type="scientific">Clostridium pasteurianum BC1</name>
    <dbReference type="NCBI Taxonomy" id="86416"/>
    <lineage>
        <taxon>Bacteria</taxon>
        <taxon>Bacillati</taxon>
        <taxon>Bacillota</taxon>
        <taxon>Clostridia</taxon>
        <taxon>Eubacteriales</taxon>
        <taxon>Clostridiaceae</taxon>
        <taxon>Clostridium</taxon>
    </lineage>
</organism>
<evidence type="ECO:0000256" key="10">
    <source>
        <dbReference type="ARBA" id="ARBA00023288"/>
    </source>
</evidence>
<keyword evidence="13" id="KW-0812">Transmembrane</keyword>
<keyword evidence="13" id="KW-1133">Transmembrane helix</keyword>
<dbReference type="InterPro" id="IPR027304">
    <property type="entry name" value="Trigger_fact/SurA_dom_sf"/>
</dbReference>
<dbReference type="KEGG" id="cpas:Clopa_4586"/>
<evidence type="ECO:0000256" key="11">
    <source>
        <dbReference type="HAMAP-Rule" id="MF_01145"/>
    </source>
</evidence>
<evidence type="ECO:0000256" key="13">
    <source>
        <dbReference type="SAM" id="Phobius"/>
    </source>
</evidence>
<gene>
    <name evidence="11" type="primary">prsA</name>
    <name evidence="15" type="ORF">Clopa_4586</name>
</gene>
<evidence type="ECO:0000256" key="12">
    <source>
        <dbReference type="SAM" id="MobiDB-lite"/>
    </source>
</evidence>
<sequence>MRNVKKIVSFAIVGMLAVAISGCNMIAKTQQGILNSTVAQVNNEKITRGQLEDSWQMKSLISQIKQQYGNNYTSNDQAIAALKQQKQTILDQMVTETLFLQKAKELKLIPSDSELQSEVTKQYDSAKSQYKTDAEWKTALSQNGFTEQSLKDEIKRELTLNKVNDYITKNVKVTDKQIQDYYNANQTQFTTQPNKIHLAHILVATEAEANQVKTRIDKGEDFAKVAKEVSTDTGSKDNGGDLGDVEEANSGLDPTFLKAGMALKPGEVSQPVHTQFGWHVIKCITKTEYPVKKLDEVKSDIQTNLLNTAKQSEVQKTTDTWKKAAQIKQYPNNLQ</sequence>
<evidence type="ECO:0000313" key="15">
    <source>
        <dbReference type="EMBL" id="AGK99279.1"/>
    </source>
</evidence>
<keyword evidence="16" id="KW-1185">Reference proteome</keyword>
<dbReference type="InterPro" id="IPR000297">
    <property type="entry name" value="PPIase_PpiC"/>
</dbReference>
<dbReference type="Pfam" id="PF00639">
    <property type="entry name" value="Rotamase"/>
    <property type="match status" value="1"/>
</dbReference>
<evidence type="ECO:0000256" key="7">
    <source>
        <dbReference type="ARBA" id="ARBA00023136"/>
    </source>
</evidence>
<keyword evidence="10 11" id="KW-0449">Lipoprotein</keyword>
<dbReference type="EMBL" id="CP003261">
    <property type="protein sequence ID" value="AGK99279.1"/>
    <property type="molecule type" value="Genomic_DNA"/>
</dbReference>
<keyword evidence="4 11" id="KW-1003">Cell membrane</keyword>
<proteinExistence type="inferred from homology"/>
<comment type="function">
    <text evidence="11">Plays a major role in protein secretion by helping the post-translocational extracellular folding of several secreted proteins.</text>
</comment>
<protein>
    <recommendedName>
        <fullName evidence="11">Foldase protein PrsA</fullName>
        <ecNumber evidence="11">5.2.1.8</ecNumber>
    </recommendedName>
</protein>
<dbReference type="Pfam" id="PF13624">
    <property type="entry name" value="SurA_N_3"/>
    <property type="match status" value="1"/>
</dbReference>
<reference evidence="15 16" key="1">
    <citation type="submission" date="2012-01" db="EMBL/GenBank/DDBJ databases">
        <title>Complete sequence of chromosome of Clostridium pasteurianum BC1.</title>
        <authorList>
            <consortium name="US DOE Joint Genome Institute"/>
            <person name="Lucas S."/>
            <person name="Han J."/>
            <person name="Lapidus A."/>
            <person name="Cheng J.-F."/>
            <person name="Goodwin L."/>
            <person name="Pitluck S."/>
            <person name="Peters L."/>
            <person name="Mikhailova N."/>
            <person name="Teshima H."/>
            <person name="Detter J.C."/>
            <person name="Han C."/>
            <person name="Tapia R."/>
            <person name="Land M."/>
            <person name="Hauser L."/>
            <person name="Kyrpides N."/>
            <person name="Ivanova N."/>
            <person name="Pagani I."/>
            <person name="Dunn J."/>
            <person name="Taghavi S."/>
            <person name="Francis A."/>
            <person name="van der Lelie D."/>
            <person name="Woyke T."/>
        </authorList>
    </citation>
    <scope>NUCLEOTIDE SEQUENCE [LARGE SCALE GENOMIC DNA]</scope>
    <source>
        <strain evidence="15 16">BC1</strain>
    </source>
</reference>
<name>R4KFF1_CLOPA</name>
<comment type="subcellular location">
    <subcellularLocation>
        <location evidence="2 11">Cell membrane</location>
        <topology evidence="2 11">Lipid-anchor</topology>
    </subcellularLocation>
</comment>
<accession>R4KFF1</accession>
<keyword evidence="5 11" id="KW-0732">Signal</keyword>
<comment type="similarity">
    <text evidence="3 11">Belongs to the PrsA family.</text>
</comment>
<feature type="transmembrane region" description="Helical" evidence="13">
    <location>
        <begin position="7"/>
        <end position="27"/>
    </location>
</feature>
<dbReference type="AlphaFoldDB" id="R4KFF1"/>
<evidence type="ECO:0000256" key="8">
    <source>
        <dbReference type="ARBA" id="ARBA00023139"/>
    </source>
</evidence>
<evidence type="ECO:0000256" key="4">
    <source>
        <dbReference type="ARBA" id="ARBA00022475"/>
    </source>
</evidence>
<comment type="catalytic activity">
    <reaction evidence="1 11">
        <text>[protein]-peptidylproline (omega=180) = [protein]-peptidylproline (omega=0)</text>
        <dbReference type="Rhea" id="RHEA:16237"/>
        <dbReference type="Rhea" id="RHEA-COMP:10747"/>
        <dbReference type="Rhea" id="RHEA-COMP:10748"/>
        <dbReference type="ChEBI" id="CHEBI:83833"/>
        <dbReference type="ChEBI" id="CHEBI:83834"/>
        <dbReference type="EC" id="5.2.1.8"/>
    </reaction>
</comment>
<keyword evidence="6 11" id="KW-0697">Rotamase</keyword>
<dbReference type="PATRIC" id="fig|86416.3.peg.4579"/>
<evidence type="ECO:0000256" key="5">
    <source>
        <dbReference type="ARBA" id="ARBA00022729"/>
    </source>
</evidence>
<evidence type="ECO:0000256" key="6">
    <source>
        <dbReference type="ARBA" id="ARBA00023110"/>
    </source>
</evidence>
<dbReference type="InterPro" id="IPR050245">
    <property type="entry name" value="PrsA_foldase"/>
</dbReference>